<evidence type="ECO:0000313" key="9">
    <source>
        <dbReference type="EMBL" id="MXO98496.1"/>
    </source>
</evidence>
<evidence type="ECO:0000256" key="3">
    <source>
        <dbReference type="ARBA" id="ARBA00022448"/>
    </source>
</evidence>
<dbReference type="OrthoDB" id="9811975at2"/>
<proteinExistence type="inferred from homology"/>
<dbReference type="GO" id="GO:0005886">
    <property type="term" value="C:plasma membrane"/>
    <property type="evidence" value="ECO:0007669"/>
    <property type="project" value="UniProtKB-SubCell"/>
</dbReference>
<name>A0A6I4TRC9_9SPHN</name>
<dbReference type="PANTHER" id="PTHR30472:SF25">
    <property type="entry name" value="ABC TRANSPORTER PERMEASE PROTEIN MJ0876-RELATED"/>
    <property type="match status" value="1"/>
</dbReference>
<comment type="subcellular location">
    <subcellularLocation>
        <location evidence="1">Cell membrane</location>
        <topology evidence="1">Multi-pass membrane protein</topology>
    </subcellularLocation>
</comment>
<dbReference type="RefSeq" id="WP_161390132.1">
    <property type="nucleotide sequence ID" value="NZ_JBHSCP010000001.1"/>
</dbReference>
<organism evidence="9 10">
    <name type="scientific">Croceibacterium xixiisoli</name>
    <dbReference type="NCBI Taxonomy" id="1476466"/>
    <lineage>
        <taxon>Bacteria</taxon>
        <taxon>Pseudomonadati</taxon>
        <taxon>Pseudomonadota</taxon>
        <taxon>Alphaproteobacteria</taxon>
        <taxon>Sphingomonadales</taxon>
        <taxon>Erythrobacteraceae</taxon>
        <taxon>Croceibacterium</taxon>
    </lineage>
</organism>
<dbReference type="PROSITE" id="PS51257">
    <property type="entry name" value="PROKAR_LIPOPROTEIN"/>
    <property type="match status" value="1"/>
</dbReference>
<dbReference type="Pfam" id="PF01032">
    <property type="entry name" value="FecCD"/>
    <property type="match status" value="1"/>
</dbReference>
<keyword evidence="10" id="KW-1185">Reference proteome</keyword>
<dbReference type="InterPro" id="IPR037294">
    <property type="entry name" value="ABC_BtuC-like"/>
</dbReference>
<evidence type="ECO:0000256" key="8">
    <source>
        <dbReference type="SAM" id="Phobius"/>
    </source>
</evidence>
<evidence type="ECO:0000256" key="7">
    <source>
        <dbReference type="ARBA" id="ARBA00023136"/>
    </source>
</evidence>
<feature type="transmembrane region" description="Helical" evidence="8">
    <location>
        <begin position="60"/>
        <end position="80"/>
    </location>
</feature>
<evidence type="ECO:0000313" key="10">
    <source>
        <dbReference type="Proteomes" id="UP000469430"/>
    </source>
</evidence>
<feature type="transmembrane region" description="Helical" evidence="8">
    <location>
        <begin position="142"/>
        <end position="165"/>
    </location>
</feature>
<keyword evidence="7 8" id="KW-0472">Membrane</keyword>
<dbReference type="Gene3D" id="1.10.3470.10">
    <property type="entry name" value="ABC transporter involved in vitamin B12 uptake, BtuC"/>
    <property type="match status" value="1"/>
</dbReference>
<dbReference type="AlphaFoldDB" id="A0A6I4TRC9"/>
<gene>
    <name evidence="9" type="ORF">GRI97_05780</name>
</gene>
<comment type="similarity">
    <text evidence="2">Belongs to the binding-protein-dependent transport system permease family. FecCD subfamily.</text>
</comment>
<feature type="transmembrane region" description="Helical" evidence="8">
    <location>
        <begin position="274"/>
        <end position="292"/>
    </location>
</feature>
<evidence type="ECO:0000256" key="5">
    <source>
        <dbReference type="ARBA" id="ARBA00022692"/>
    </source>
</evidence>
<dbReference type="GO" id="GO:0022857">
    <property type="term" value="F:transmembrane transporter activity"/>
    <property type="evidence" value="ECO:0007669"/>
    <property type="project" value="InterPro"/>
</dbReference>
<accession>A0A6I4TRC9</accession>
<reference evidence="9 10" key="1">
    <citation type="submission" date="2019-12" db="EMBL/GenBank/DDBJ databases">
        <title>Genomic-based taxomic classification of the family Erythrobacteraceae.</title>
        <authorList>
            <person name="Xu L."/>
        </authorList>
    </citation>
    <scope>NUCLEOTIDE SEQUENCE [LARGE SCALE GENOMIC DNA]</scope>
    <source>
        <strain evidence="9 10">S36</strain>
    </source>
</reference>
<keyword evidence="3" id="KW-0813">Transport</keyword>
<dbReference type="SUPFAM" id="SSF81345">
    <property type="entry name" value="ABC transporter involved in vitamin B12 uptake, BtuC"/>
    <property type="match status" value="1"/>
</dbReference>
<feature type="transmembrane region" description="Helical" evidence="8">
    <location>
        <begin position="185"/>
        <end position="205"/>
    </location>
</feature>
<dbReference type="EMBL" id="WTYJ01000001">
    <property type="protein sequence ID" value="MXO98496.1"/>
    <property type="molecule type" value="Genomic_DNA"/>
</dbReference>
<evidence type="ECO:0000256" key="1">
    <source>
        <dbReference type="ARBA" id="ARBA00004651"/>
    </source>
</evidence>
<dbReference type="InterPro" id="IPR000522">
    <property type="entry name" value="ABC_transptr_permease_BtuC"/>
</dbReference>
<feature type="transmembrane region" description="Helical" evidence="8">
    <location>
        <begin position="87"/>
        <end position="108"/>
    </location>
</feature>
<dbReference type="PANTHER" id="PTHR30472">
    <property type="entry name" value="FERRIC ENTEROBACTIN TRANSPORT SYSTEM PERMEASE PROTEIN"/>
    <property type="match status" value="1"/>
</dbReference>
<keyword evidence="4" id="KW-1003">Cell membrane</keyword>
<protein>
    <submittedName>
        <fullName evidence="9">Iron chelate uptake ABC transporter family permease subunit</fullName>
    </submittedName>
</protein>
<feature type="transmembrane region" description="Helical" evidence="8">
    <location>
        <begin position="114"/>
        <end position="135"/>
    </location>
</feature>
<evidence type="ECO:0000256" key="2">
    <source>
        <dbReference type="ARBA" id="ARBA00007935"/>
    </source>
</evidence>
<keyword evidence="6 8" id="KW-1133">Transmembrane helix</keyword>
<comment type="caution">
    <text evidence="9">The sequence shown here is derived from an EMBL/GenBank/DDBJ whole genome shotgun (WGS) entry which is preliminary data.</text>
</comment>
<sequence length="329" mass="33869">MVKRLILPVVAVLVLLACCLLSLLVGRVWIDPAVLADGLTTPRTDLAWLILFELRVPRTVLALLVGGSLGLSGAVLQGLLRNPLADPGLLGVTAGASLGAVIAIYFGLSASVALVTPVLGIIGAVLAAALTLAIGRNGTLTMILAGAAVSGLMGAGLSLALNFAPSPYAAYEITSWLLGSLADRGWDQVLLALPFMLAGWACLIATMRDLDALTLGEVQAESLGVNLGRTRLLALAGTALAVGSATAVCGSIGFIGLMAPHLVRPFVGHEPRRVLLPAAFVGALLLLVADIAARLIPSSLELKLGVLTSLAGTPFFFWLVLRLRRMAPS</sequence>
<feature type="transmembrane region" description="Helical" evidence="8">
    <location>
        <begin position="232"/>
        <end position="254"/>
    </location>
</feature>
<dbReference type="Proteomes" id="UP000469430">
    <property type="component" value="Unassembled WGS sequence"/>
</dbReference>
<keyword evidence="5 8" id="KW-0812">Transmembrane</keyword>
<dbReference type="CDD" id="cd06550">
    <property type="entry name" value="TM_ABC_iron-siderophores_like"/>
    <property type="match status" value="1"/>
</dbReference>
<evidence type="ECO:0000256" key="4">
    <source>
        <dbReference type="ARBA" id="ARBA00022475"/>
    </source>
</evidence>
<dbReference type="FunFam" id="1.10.3470.10:FF:000001">
    <property type="entry name" value="Vitamin B12 ABC transporter permease BtuC"/>
    <property type="match status" value="1"/>
</dbReference>
<evidence type="ECO:0000256" key="6">
    <source>
        <dbReference type="ARBA" id="ARBA00022989"/>
    </source>
</evidence>
<feature type="transmembrane region" description="Helical" evidence="8">
    <location>
        <begin position="304"/>
        <end position="321"/>
    </location>
</feature>